<dbReference type="Gene3D" id="3.40.140.10">
    <property type="entry name" value="Cytidine Deaminase, domain 2"/>
    <property type="match status" value="1"/>
</dbReference>
<dbReference type="InterPro" id="IPR015517">
    <property type="entry name" value="dCMP_deaminase-rel"/>
</dbReference>
<sequence>MFDASAPMDPHDNNHSLLPWHSMFMGVALLAASRSKDARKRNGACIASADFKILGVGYNGLPRGCNDTDPSYWMDQDDDPVHSRHSYIVHAEVNAILNCVVLPLTGSTIYTTQFPCPRCTQSIIQVGIREVVYLDKKEHQLALNTASQKMLDDAGVAVRALRDAQPMSAQWCKSLEGFIQATADQHRA</sequence>
<feature type="domain" description="CMP/dCMP-type deaminase" evidence="6">
    <location>
        <begin position="19"/>
        <end position="144"/>
    </location>
</feature>
<dbReference type="PANTHER" id="PTHR11086">
    <property type="entry name" value="DEOXYCYTIDYLATE DEAMINASE-RELATED"/>
    <property type="match status" value="1"/>
</dbReference>
<evidence type="ECO:0000259" key="6">
    <source>
        <dbReference type="PROSITE" id="PS51747"/>
    </source>
</evidence>
<dbReference type="CDD" id="cd01286">
    <property type="entry name" value="deoxycytidylate_deaminase"/>
    <property type="match status" value="1"/>
</dbReference>
<comment type="similarity">
    <text evidence="2">Belongs to the cytidine and deoxycytidylate deaminase family.</text>
</comment>
<evidence type="ECO:0000256" key="4">
    <source>
        <dbReference type="ARBA" id="ARBA00022801"/>
    </source>
</evidence>
<name>A0ABW7FVL4_9BURK</name>
<accession>A0ABW7FVL4</accession>
<evidence type="ECO:0000256" key="1">
    <source>
        <dbReference type="ARBA" id="ARBA00001947"/>
    </source>
</evidence>
<comment type="cofactor">
    <cofactor evidence="1">
        <name>Zn(2+)</name>
        <dbReference type="ChEBI" id="CHEBI:29105"/>
    </cofactor>
</comment>
<dbReference type="Proteomes" id="UP001606099">
    <property type="component" value="Unassembled WGS sequence"/>
</dbReference>
<keyword evidence="3" id="KW-0479">Metal-binding</keyword>
<evidence type="ECO:0000256" key="2">
    <source>
        <dbReference type="ARBA" id="ARBA00006576"/>
    </source>
</evidence>
<dbReference type="InterPro" id="IPR035105">
    <property type="entry name" value="Deoxycytidylate_deaminase_dom"/>
</dbReference>
<dbReference type="InterPro" id="IPR016193">
    <property type="entry name" value="Cytidine_deaminase-like"/>
</dbReference>
<dbReference type="PROSITE" id="PS00903">
    <property type="entry name" value="CYT_DCMP_DEAMINASES_1"/>
    <property type="match status" value="1"/>
</dbReference>
<comment type="caution">
    <text evidence="7">The sequence shown here is derived from an EMBL/GenBank/DDBJ whole genome shotgun (WGS) entry which is preliminary data.</text>
</comment>
<dbReference type="InterPro" id="IPR002125">
    <property type="entry name" value="CMP_dCMP_dom"/>
</dbReference>
<keyword evidence="8" id="KW-1185">Reference proteome</keyword>
<dbReference type="PROSITE" id="PS51747">
    <property type="entry name" value="CYT_DCMP_DEAMINASES_2"/>
    <property type="match status" value="1"/>
</dbReference>
<dbReference type="InterPro" id="IPR016192">
    <property type="entry name" value="APOBEC/CMP_deaminase_Zn-bd"/>
</dbReference>
<keyword evidence="4" id="KW-0378">Hydrolase</keyword>
<evidence type="ECO:0000256" key="5">
    <source>
        <dbReference type="ARBA" id="ARBA00022833"/>
    </source>
</evidence>
<dbReference type="PANTHER" id="PTHR11086:SF18">
    <property type="entry name" value="DEOXYCYTIDYLATE DEAMINASE"/>
    <property type="match status" value="1"/>
</dbReference>
<keyword evidence="5" id="KW-0862">Zinc</keyword>
<evidence type="ECO:0000313" key="7">
    <source>
        <dbReference type="EMBL" id="MFG6448363.1"/>
    </source>
</evidence>
<dbReference type="SUPFAM" id="SSF53927">
    <property type="entry name" value="Cytidine deaminase-like"/>
    <property type="match status" value="1"/>
</dbReference>
<protein>
    <submittedName>
        <fullName evidence="7">Deoxycytidylate deaminase</fullName>
    </submittedName>
</protein>
<reference evidence="7 8" key="1">
    <citation type="submission" date="2024-08" db="EMBL/GenBank/DDBJ databases">
        <authorList>
            <person name="Lu H."/>
        </authorList>
    </citation>
    <scope>NUCLEOTIDE SEQUENCE [LARGE SCALE GENOMIC DNA]</scope>
    <source>
        <strain evidence="7 8">BYS180W</strain>
    </source>
</reference>
<proteinExistence type="inferred from homology"/>
<dbReference type="Pfam" id="PF00383">
    <property type="entry name" value="dCMP_cyt_deam_1"/>
    <property type="match status" value="1"/>
</dbReference>
<dbReference type="EMBL" id="JBIGHZ010000003">
    <property type="protein sequence ID" value="MFG6448363.1"/>
    <property type="molecule type" value="Genomic_DNA"/>
</dbReference>
<evidence type="ECO:0000313" key="8">
    <source>
        <dbReference type="Proteomes" id="UP001606099"/>
    </source>
</evidence>
<organism evidence="7 8">
    <name type="scientific">Roseateles rivi</name>
    <dbReference type="NCBI Taxonomy" id="3299028"/>
    <lineage>
        <taxon>Bacteria</taxon>
        <taxon>Pseudomonadati</taxon>
        <taxon>Pseudomonadota</taxon>
        <taxon>Betaproteobacteria</taxon>
        <taxon>Burkholderiales</taxon>
        <taxon>Sphaerotilaceae</taxon>
        <taxon>Roseateles</taxon>
    </lineage>
</organism>
<evidence type="ECO:0000256" key="3">
    <source>
        <dbReference type="ARBA" id="ARBA00022723"/>
    </source>
</evidence>
<gene>
    <name evidence="7" type="ORF">ACG0Z6_08910</name>
</gene>